<dbReference type="InterPro" id="IPR036770">
    <property type="entry name" value="Ankyrin_rpt-contain_sf"/>
</dbReference>
<feature type="repeat" description="ANK" evidence="1">
    <location>
        <begin position="148"/>
        <end position="180"/>
    </location>
</feature>
<dbReference type="Pfam" id="PF00023">
    <property type="entry name" value="Ank"/>
    <property type="match status" value="1"/>
</dbReference>
<reference evidence="2 3" key="1">
    <citation type="submission" date="2015-07" db="EMBL/GenBank/DDBJ databases">
        <title>The genome of Eufriesea mexicana.</title>
        <authorList>
            <person name="Pan H."/>
            <person name="Kapheim K."/>
        </authorList>
    </citation>
    <scope>NUCLEOTIDE SEQUENCE [LARGE SCALE GENOMIC DNA]</scope>
    <source>
        <strain evidence="2">0111107269</strain>
        <tissue evidence="2">Whole body</tissue>
    </source>
</reference>
<evidence type="ECO:0000256" key="1">
    <source>
        <dbReference type="PROSITE-ProRule" id="PRU00023"/>
    </source>
</evidence>
<evidence type="ECO:0000313" key="2">
    <source>
        <dbReference type="EMBL" id="OAD59848.1"/>
    </source>
</evidence>
<dbReference type="InterPro" id="IPR002110">
    <property type="entry name" value="Ankyrin_rpt"/>
</dbReference>
<proteinExistence type="predicted"/>
<dbReference type="PROSITE" id="PS50088">
    <property type="entry name" value="ANK_REPEAT"/>
    <property type="match status" value="1"/>
</dbReference>
<keyword evidence="1" id="KW-0040">ANK repeat</keyword>
<sequence>MPECPSNFAACSIVSRYADESKIAGVTPGSGTLSSARELGEPPSILLPVTQKPSPLWQKPEAKFIRGYRETSDEVEEGLQTLGKSPIPTISLLSEGRGAITGKYPATSNGHADHLSVCHLVETRGQGCRKFQYVDSPLSRELQESGKTGVTPLQRAASEGHLEIVELLLKHSADVARQDNATPCTPVIAMPSALLGNDTRDQYNSRYQSNFFRSLLEHRVSSRTDSSAHGDISNGRAIITIIEETNGGRAMLDQHSTTGDSLIRNIRFRVSTKERLGPSKLATGKDRMNGIFMIVWNASEERKAPECLGYVAHRVRGYGKCVIEEENLKMKEDRVYGLNGGTRPVRGQSCCLDFTLSLLARNKIYVLESIPSSISVYCRSGPYPYIYNTFVVALPISGRRIFFCGGPVTQICVLNKIFSNCAVLTLLQINRQANRAWLPWDALPAGLQKPNERAGLETVVMLDAYNPSRTLCELNCEKGVRWRWKIGRGKVRRFFKHSGSSRESVNRYMDEYGIKLVWFLAVAAESRHTTGTVRKLWWLRVDMRP</sequence>
<dbReference type="SUPFAM" id="SSF48403">
    <property type="entry name" value="Ankyrin repeat"/>
    <property type="match status" value="1"/>
</dbReference>
<dbReference type="SMART" id="SM00248">
    <property type="entry name" value="ANK"/>
    <property type="match status" value="1"/>
</dbReference>
<name>A0A310SJL3_9HYME</name>
<dbReference type="Gene3D" id="1.25.40.20">
    <property type="entry name" value="Ankyrin repeat-containing domain"/>
    <property type="match status" value="1"/>
</dbReference>
<dbReference type="Proteomes" id="UP000250275">
    <property type="component" value="Unassembled WGS sequence"/>
</dbReference>
<dbReference type="PROSITE" id="PS50297">
    <property type="entry name" value="ANK_REP_REGION"/>
    <property type="match status" value="1"/>
</dbReference>
<dbReference type="AlphaFoldDB" id="A0A310SJL3"/>
<dbReference type="EMBL" id="KQ760551">
    <property type="protein sequence ID" value="OAD59848.1"/>
    <property type="molecule type" value="Genomic_DNA"/>
</dbReference>
<accession>A0A310SJL3</accession>
<organism evidence="2 3">
    <name type="scientific">Eufriesea mexicana</name>
    <dbReference type="NCBI Taxonomy" id="516756"/>
    <lineage>
        <taxon>Eukaryota</taxon>
        <taxon>Metazoa</taxon>
        <taxon>Ecdysozoa</taxon>
        <taxon>Arthropoda</taxon>
        <taxon>Hexapoda</taxon>
        <taxon>Insecta</taxon>
        <taxon>Pterygota</taxon>
        <taxon>Neoptera</taxon>
        <taxon>Endopterygota</taxon>
        <taxon>Hymenoptera</taxon>
        <taxon>Apocrita</taxon>
        <taxon>Aculeata</taxon>
        <taxon>Apoidea</taxon>
        <taxon>Anthophila</taxon>
        <taxon>Apidae</taxon>
        <taxon>Eufriesea</taxon>
    </lineage>
</organism>
<keyword evidence="3" id="KW-1185">Reference proteome</keyword>
<evidence type="ECO:0000313" key="3">
    <source>
        <dbReference type="Proteomes" id="UP000250275"/>
    </source>
</evidence>
<protein>
    <submittedName>
        <fullName evidence="2">Uncharacterized protein</fullName>
    </submittedName>
</protein>
<gene>
    <name evidence="2" type="ORF">WN48_07968</name>
</gene>